<feature type="domain" description="N-acetyltransferase" evidence="1">
    <location>
        <begin position="8"/>
        <end position="151"/>
    </location>
</feature>
<dbReference type="Gene3D" id="3.40.630.30">
    <property type="match status" value="1"/>
</dbReference>
<keyword evidence="2" id="KW-0808">Transferase</keyword>
<dbReference type="KEGG" id="cari:FNU76_10625"/>
<accession>A0A516SF37</accession>
<evidence type="ECO:0000313" key="2">
    <source>
        <dbReference type="EMBL" id="QDQ26781.1"/>
    </source>
</evidence>
<protein>
    <submittedName>
        <fullName evidence="2">GNAT family N-acetyltransferase</fullName>
    </submittedName>
</protein>
<organism evidence="2 3">
    <name type="scientific">Chitinimonas arctica</name>
    <dbReference type="NCBI Taxonomy" id="2594795"/>
    <lineage>
        <taxon>Bacteria</taxon>
        <taxon>Pseudomonadati</taxon>
        <taxon>Pseudomonadota</taxon>
        <taxon>Betaproteobacteria</taxon>
        <taxon>Neisseriales</taxon>
        <taxon>Chitinibacteraceae</taxon>
        <taxon>Chitinimonas</taxon>
    </lineage>
</organism>
<proteinExistence type="predicted"/>
<reference evidence="3" key="1">
    <citation type="submission" date="2019-07" db="EMBL/GenBank/DDBJ databases">
        <title>Chitinimonas sp. nov., isolated from Ny-Alesund, arctica soil.</title>
        <authorList>
            <person name="Xu Q."/>
            <person name="Peng F."/>
        </authorList>
    </citation>
    <scope>NUCLEOTIDE SEQUENCE [LARGE SCALE GENOMIC DNA]</scope>
    <source>
        <strain evidence="3">R3-44</strain>
    </source>
</reference>
<dbReference type="SUPFAM" id="SSF55729">
    <property type="entry name" value="Acyl-CoA N-acyltransferases (Nat)"/>
    <property type="match status" value="1"/>
</dbReference>
<dbReference type="Pfam" id="PF13673">
    <property type="entry name" value="Acetyltransf_10"/>
    <property type="match status" value="1"/>
</dbReference>
<dbReference type="RefSeq" id="WP_144278175.1">
    <property type="nucleotide sequence ID" value="NZ_CP041730.1"/>
</dbReference>
<dbReference type="AlphaFoldDB" id="A0A516SF37"/>
<sequence>MNLSWQWSRLEELSALQWHEVGVLRQTVFVVEQACPYPDLDQLDPVSLHLLGRDEAGQLQACLRLVPAGMKFDAPSIGRVVTSAQARGTGAGKALMLEGLAEHRRRYPGQPNRIAGQLYLRGFYESLGFVPFSDIYLEDDIEHINMAWMPAH</sequence>
<keyword evidence="3" id="KW-1185">Reference proteome</keyword>
<evidence type="ECO:0000259" key="1">
    <source>
        <dbReference type="PROSITE" id="PS51186"/>
    </source>
</evidence>
<dbReference type="GO" id="GO:0016747">
    <property type="term" value="F:acyltransferase activity, transferring groups other than amino-acyl groups"/>
    <property type="evidence" value="ECO:0007669"/>
    <property type="project" value="InterPro"/>
</dbReference>
<dbReference type="Proteomes" id="UP000317550">
    <property type="component" value="Chromosome"/>
</dbReference>
<name>A0A516SF37_9NEIS</name>
<dbReference type="EMBL" id="CP041730">
    <property type="protein sequence ID" value="QDQ26781.1"/>
    <property type="molecule type" value="Genomic_DNA"/>
</dbReference>
<dbReference type="OrthoDB" id="9796171at2"/>
<dbReference type="InterPro" id="IPR016181">
    <property type="entry name" value="Acyl_CoA_acyltransferase"/>
</dbReference>
<gene>
    <name evidence="2" type="ORF">FNU76_10625</name>
</gene>
<dbReference type="PROSITE" id="PS51186">
    <property type="entry name" value="GNAT"/>
    <property type="match status" value="1"/>
</dbReference>
<evidence type="ECO:0000313" key="3">
    <source>
        <dbReference type="Proteomes" id="UP000317550"/>
    </source>
</evidence>
<dbReference type="CDD" id="cd04301">
    <property type="entry name" value="NAT_SF"/>
    <property type="match status" value="1"/>
</dbReference>
<dbReference type="InterPro" id="IPR000182">
    <property type="entry name" value="GNAT_dom"/>
</dbReference>